<dbReference type="AlphaFoldDB" id="A0A919HYU2"/>
<dbReference type="EMBL" id="BNFF01000002">
    <property type="protein sequence ID" value="GHK57174.1"/>
    <property type="molecule type" value="Genomic_DNA"/>
</dbReference>
<dbReference type="InterPro" id="IPR043129">
    <property type="entry name" value="ATPase_NBD"/>
</dbReference>
<organism evidence="1 2">
    <name type="scientific">Klebsiella pneumoniae</name>
    <dbReference type="NCBI Taxonomy" id="573"/>
    <lineage>
        <taxon>Bacteria</taxon>
        <taxon>Pseudomonadati</taxon>
        <taxon>Pseudomonadota</taxon>
        <taxon>Gammaproteobacteria</taxon>
        <taxon>Enterobacterales</taxon>
        <taxon>Enterobacteriaceae</taxon>
        <taxon>Klebsiella/Raoultella group</taxon>
        <taxon>Klebsiella</taxon>
        <taxon>Klebsiella pneumoniae complex</taxon>
    </lineage>
</organism>
<comment type="caution">
    <text evidence="1">The sequence shown here is derived from an EMBL/GenBank/DDBJ whole genome shotgun (WGS) entry which is preliminary data.</text>
</comment>
<proteinExistence type="predicted"/>
<evidence type="ECO:0000313" key="1">
    <source>
        <dbReference type="EMBL" id="GHK57174.1"/>
    </source>
</evidence>
<dbReference type="SUPFAM" id="SSF53067">
    <property type="entry name" value="Actin-like ATPase domain"/>
    <property type="match status" value="1"/>
</dbReference>
<dbReference type="Proteomes" id="UP000655094">
    <property type="component" value="Unassembled WGS sequence"/>
</dbReference>
<evidence type="ECO:0000313" key="2">
    <source>
        <dbReference type="Proteomes" id="UP000655094"/>
    </source>
</evidence>
<name>A0A919HYU2_KLEPN</name>
<gene>
    <name evidence="1" type="ORF">KPZU09_69100</name>
</gene>
<sequence>MLFVVTDAYRPAPQSAVHAFCHVLPNLWHQMSVMLSAASCLQWFCRLTGTTEVALLAEIAELSEEDKANAPFFLPYLRGTNPA</sequence>
<accession>A0A919HYU2</accession>
<reference evidence="1" key="1">
    <citation type="submission" date="2020-10" db="EMBL/GenBank/DDBJ databases">
        <title>Genome Sequence of ESBL Producing Zambian Clinical Strains.</title>
        <authorList>
            <person name="Shawa M."/>
            <person name="Furuta Y."/>
            <person name="Simbotwe M."/>
            <person name="Mulenga E."/>
            <person name="Mubanga M."/>
            <person name="Mulenga G."/>
            <person name="Kaile C."/>
            <person name="Zorigt T."/>
            <person name="Hang'ombe B."/>
            <person name="Higashi H."/>
        </authorList>
    </citation>
    <scope>NUCLEOTIDE SEQUENCE</scope>
    <source>
        <strain evidence="1">Zam_UTH_09</strain>
    </source>
</reference>
<protein>
    <submittedName>
        <fullName evidence="1">Uncharacterized protein</fullName>
    </submittedName>
</protein>
<dbReference type="Gene3D" id="3.30.420.40">
    <property type="match status" value="1"/>
</dbReference>